<keyword evidence="3 6" id="KW-0812">Transmembrane</keyword>
<dbReference type="Pfam" id="PF02588">
    <property type="entry name" value="YitT_membrane"/>
    <property type="match status" value="1"/>
</dbReference>
<gene>
    <name evidence="7" type="ORF">OIK44_23745</name>
</gene>
<evidence type="ECO:0000256" key="6">
    <source>
        <dbReference type="SAM" id="Phobius"/>
    </source>
</evidence>
<keyword evidence="5 6" id="KW-0472">Membrane</keyword>
<dbReference type="RefSeq" id="WP_273674476.1">
    <property type="nucleotide sequence ID" value="NZ_JAQQXR010000015.1"/>
</dbReference>
<comment type="subcellular location">
    <subcellularLocation>
        <location evidence="1">Cell membrane</location>
        <topology evidence="1">Multi-pass membrane protein</topology>
    </subcellularLocation>
</comment>
<feature type="transmembrane region" description="Helical" evidence="6">
    <location>
        <begin position="55"/>
        <end position="81"/>
    </location>
</feature>
<keyword evidence="8" id="KW-1185">Reference proteome</keyword>
<evidence type="ECO:0000256" key="4">
    <source>
        <dbReference type="ARBA" id="ARBA00022989"/>
    </source>
</evidence>
<evidence type="ECO:0000256" key="5">
    <source>
        <dbReference type="ARBA" id="ARBA00023136"/>
    </source>
</evidence>
<feature type="transmembrane region" description="Helical" evidence="6">
    <location>
        <begin position="174"/>
        <end position="199"/>
    </location>
</feature>
<dbReference type="PANTHER" id="PTHR33545:SF5">
    <property type="entry name" value="UPF0750 MEMBRANE PROTEIN YITT"/>
    <property type="match status" value="1"/>
</dbReference>
<dbReference type="Proteomes" id="UP001221208">
    <property type="component" value="Unassembled WGS sequence"/>
</dbReference>
<evidence type="ECO:0000313" key="7">
    <source>
        <dbReference type="EMBL" id="MDC8760604.1"/>
    </source>
</evidence>
<feature type="transmembrane region" description="Helical" evidence="6">
    <location>
        <begin position="117"/>
        <end position="139"/>
    </location>
</feature>
<dbReference type="InterPro" id="IPR003740">
    <property type="entry name" value="YitT"/>
</dbReference>
<evidence type="ECO:0000313" key="8">
    <source>
        <dbReference type="Proteomes" id="UP001221208"/>
    </source>
</evidence>
<reference evidence="7 8" key="1">
    <citation type="submission" date="2022-10" db="EMBL/GenBank/DDBJ databases">
        <title>Janthinobacterium sp. hw3 Genome sequencing.</title>
        <authorList>
            <person name="Park S."/>
        </authorList>
    </citation>
    <scope>NUCLEOTIDE SEQUENCE [LARGE SCALE GENOMIC DNA]</scope>
    <source>
        <strain evidence="8">hw3</strain>
    </source>
</reference>
<dbReference type="EMBL" id="JAQQXR010000015">
    <property type="protein sequence ID" value="MDC8760604.1"/>
    <property type="molecule type" value="Genomic_DNA"/>
</dbReference>
<keyword evidence="4 6" id="KW-1133">Transmembrane helix</keyword>
<feature type="transmembrane region" description="Helical" evidence="6">
    <location>
        <begin position="26"/>
        <end position="43"/>
    </location>
</feature>
<name>A0ABT5K6S6_9BURK</name>
<evidence type="ECO:0000256" key="3">
    <source>
        <dbReference type="ARBA" id="ARBA00022692"/>
    </source>
</evidence>
<dbReference type="PANTHER" id="PTHR33545">
    <property type="entry name" value="UPF0750 MEMBRANE PROTEIN YITT-RELATED"/>
    <property type="match status" value="1"/>
</dbReference>
<dbReference type="InterPro" id="IPR051461">
    <property type="entry name" value="UPF0750_membrane"/>
</dbReference>
<protein>
    <submittedName>
        <fullName evidence="7">YitT family protein</fullName>
    </submittedName>
</protein>
<evidence type="ECO:0000256" key="2">
    <source>
        <dbReference type="ARBA" id="ARBA00022475"/>
    </source>
</evidence>
<feature type="transmembrane region" description="Helical" evidence="6">
    <location>
        <begin position="87"/>
        <end position="105"/>
    </location>
</feature>
<evidence type="ECO:0000256" key="1">
    <source>
        <dbReference type="ARBA" id="ARBA00004651"/>
    </source>
</evidence>
<organism evidence="7 8">
    <name type="scientific">Janthinobacterium fluminis</name>
    <dbReference type="NCBI Taxonomy" id="2987524"/>
    <lineage>
        <taxon>Bacteria</taxon>
        <taxon>Pseudomonadati</taxon>
        <taxon>Pseudomonadota</taxon>
        <taxon>Betaproteobacteria</taxon>
        <taxon>Burkholderiales</taxon>
        <taxon>Oxalobacteraceae</taxon>
        <taxon>Janthinobacterium</taxon>
    </lineage>
</organism>
<accession>A0ABT5K6S6</accession>
<proteinExistence type="predicted"/>
<keyword evidence="2" id="KW-1003">Cell membrane</keyword>
<sequence>MPSPEDQSTTVPPAKTEAGHTLFDDVQALLTGTLVVALGIAMYKKAGLLTGGVTGVAFLSHYASGINFGLLLVGINVPFYIFALKRMGLAFTVKSLISLALVAFFTEYSPSLLRFEWLHPVVAGVVGGMLMGVGMLILFRHKASLGGFGVLALYLQETRGWRAGTVQMALDCAIVLGSAFVVEPMLIAISVLGAVVLNLSLATNHKNGRYVAA</sequence>
<comment type="caution">
    <text evidence="7">The sequence shown here is derived from an EMBL/GenBank/DDBJ whole genome shotgun (WGS) entry which is preliminary data.</text>
</comment>